<dbReference type="Pfam" id="PF02518">
    <property type="entry name" value="HATPase_c"/>
    <property type="match status" value="1"/>
</dbReference>
<dbReference type="GO" id="GO:0000155">
    <property type="term" value="F:phosphorelay sensor kinase activity"/>
    <property type="evidence" value="ECO:0007669"/>
    <property type="project" value="InterPro"/>
</dbReference>
<keyword evidence="6 14" id="KW-0812">Transmembrane</keyword>
<evidence type="ECO:0000256" key="8">
    <source>
        <dbReference type="ARBA" id="ARBA00022777"/>
    </source>
</evidence>
<dbReference type="KEGG" id="cate:C2869_13735"/>
<dbReference type="Pfam" id="PF00512">
    <property type="entry name" value="HisKA"/>
    <property type="match status" value="1"/>
</dbReference>
<keyword evidence="11" id="KW-0902">Two-component regulatory system</keyword>
<evidence type="ECO:0000259" key="16">
    <source>
        <dbReference type="PROSITE" id="PS50110"/>
    </source>
</evidence>
<dbReference type="EC" id="2.7.13.3" evidence="3"/>
<feature type="domain" description="Response regulatory" evidence="16">
    <location>
        <begin position="699"/>
        <end position="816"/>
    </location>
</feature>
<keyword evidence="18" id="KW-1185">Reference proteome</keyword>
<comment type="subcellular location">
    <subcellularLocation>
        <location evidence="2">Membrane</location>
        <topology evidence="2">Multi-pass membrane protein</topology>
    </subcellularLocation>
</comment>
<keyword evidence="5" id="KW-0808">Transferase</keyword>
<feature type="transmembrane region" description="Helical" evidence="14">
    <location>
        <begin position="302"/>
        <end position="324"/>
    </location>
</feature>
<dbReference type="InterPro" id="IPR029020">
    <property type="entry name" value="Ammonium/urea_transptr"/>
</dbReference>
<dbReference type="GO" id="GO:0005524">
    <property type="term" value="F:ATP binding"/>
    <property type="evidence" value="ECO:0007669"/>
    <property type="project" value="UniProtKB-KW"/>
</dbReference>
<dbReference type="GO" id="GO:0016020">
    <property type="term" value="C:membrane"/>
    <property type="evidence" value="ECO:0007669"/>
    <property type="project" value="UniProtKB-SubCell"/>
</dbReference>
<dbReference type="InterPro" id="IPR024041">
    <property type="entry name" value="NH4_transpt_AmtB-like_dom"/>
</dbReference>
<dbReference type="InterPro" id="IPR001789">
    <property type="entry name" value="Sig_transdc_resp-reg_receiver"/>
</dbReference>
<dbReference type="FunFam" id="3.30.565.10:FF:000010">
    <property type="entry name" value="Sensor histidine kinase RcsC"/>
    <property type="match status" value="1"/>
</dbReference>
<feature type="transmembrane region" description="Helical" evidence="14">
    <location>
        <begin position="274"/>
        <end position="295"/>
    </location>
</feature>
<evidence type="ECO:0000256" key="14">
    <source>
        <dbReference type="SAM" id="Phobius"/>
    </source>
</evidence>
<dbReference type="Proteomes" id="UP000244441">
    <property type="component" value="Chromosome"/>
</dbReference>
<dbReference type="SUPFAM" id="SSF52172">
    <property type="entry name" value="CheY-like"/>
    <property type="match status" value="1"/>
</dbReference>
<evidence type="ECO:0000256" key="13">
    <source>
        <dbReference type="PROSITE-ProRule" id="PRU00169"/>
    </source>
</evidence>
<keyword evidence="10 14" id="KW-1133">Transmembrane helix</keyword>
<dbReference type="InterPro" id="IPR003594">
    <property type="entry name" value="HATPase_dom"/>
</dbReference>
<dbReference type="Gene3D" id="3.40.50.2300">
    <property type="match status" value="1"/>
</dbReference>
<keyword evidence="7" id="KW-0547">Nucleotide-binding</keyword>
<dbReference type="PANTHER" id="PTHR45339:SF1">
    <property type="entry name" value="HYBRID SIGNAL TRANSDUCTION HISTIDINE KINASE J"/>
    <property type="match status" value="1"/>
</dbReference>
<feature type="transmembrane region" description="Helical" evidence="14">
    <location>
        <begin position="222"/>
        <end position="243"/>
    </location>
</feature>
<feature type="transmembrane region" description="Helical" evidence="14">
    <location>
        <begin position="330"/>
        <end position="354"/>
    </location>
</feature>
<dbReference type="Gene3D" id="1.10.287.130">
    <property type="match status" value="1"/>
</dbReference>
<evidence type="ECO:0000256" key="6">
    <source>
        <dbReference type="ARBA" id="ARBA00022692"/>
    </source>
</evidence>
<keyword evidence="9" id="KW-0067">ATP-binding</keyword>
<name>A0A2S0VT94_9ALTE</name>
<dbReference type="FunFam" id="1.10.287.130:FF:000004">
    <property type="entry name" value="Ethylene receptor 1"/>
    <property type="match status" value="1"/>
</dbReference>
<dbReference type="InterPro" id="IPR005467">
    <property type="entry name" value="His_kinase_dom"/>
</dbReference>
<dbReference type="SMART" id="SM00388">
    <property type="entry name" value="HisKA"/>
    <property type="match status" value="1"/>
</dbReference>
<keyword evidence="8" id="KW-0418">Kinase</keyword>
<feature type="transmembrane region" description="Helical" evidence="14">
    <location>
        <begin position="113"/>
        <end position="134"/>
    </location>
</feature>
<evidence type="ECO:0000256" key="7">
    <source>
        <dbReference type="ARBA" id="ARBA00022741"/>
    </source>
</evidence>
<evidence type="ECO:0000256" key="12">
    <source>
        <dbReference type="ARBA" id="ARBA00023136"/>
    </source>
</evidence>
<keyword evidence="4 13" id="KW-0597">Phosphoprotein</keyword>
<dbReference type="SMART" id="SM00448">
    <property type="entry name" value="REC"/>
    <property type="match status" value="1"/>
</dbReference>
<dbReference type="PROSITE" id="PS50110">
    <property type="entry name" value="RESPONSE_REGULATORY"/>
    <property type="match status" value="1"/>
</dbReference>
<evidence type="ECO:0000259" key="15">
    <source>
        <dbReference type="PROSITE" id="PS50109"/>
    </source>
</evidence>
<reference evidence="17 18" key="1">
    <citation type="submission" date="2018-01" db="EMBL/GenBank/DDBJ databases">
        <title>Genome sequence of a Cantenovulum-like bacteria.</title>
        <authorList>
            <person name="Tan W.R."/>
            <person name="Lau N.-S."/>
            <person name="Go F."/>
            <person name="Amirul A.-A.A."/>
        </authorList>
    </citation>
    <scope>NUCLEOTIDE SEQUENCE [LARGE SCALE GENOMIC DNA]</scope>
    <source>
        <strain evidence="17 18">CCB-QB4</strain>
    </source>
</reference>
<dbReference type="EMBL" id="CP026604">
    <property type="protein sequence ID" value="AWB67435.1"/>
    <property type="molecule type" value="Genomic_DNA"/>
</dbReference>
<dbReference type="RefSeq" id="WP_108603482.1">
    <property type="nucleotide sequence ID" value="NZ_CP026604.1"/>
</dbReference>
<evidence type="ECO:0000256" key="2">
    <source>
        <dbReference type="ARBA" id="ARBA00004141"/>
    </source>
</evidence>
<dbReference type="InterPro" id="IPR003661">
    <property type="entry name" value="HisK_dim/P_dom"/>
</dbReference>
<organism evidence="17 18">
    <name type="scientific">Saccharobesus litoralis</name>
    <dbReference type="NCBI Taxonomy" id="2172099"/>
    <lineage>
        <taxon>Bacteria</taxon>
        <taxon>Pseudomonadati</taxon>
        <taxon>Pseudomonadota</taxon>
        <taxon>Gammaproteobacteria</taxon>
        <taxon>Alteromonadales</taxon>
        <taxon>Alteromonadaceae</taxon>
        <taxon>Saccharobesus</taxon>
    </lineage>
</organism>
<dbReference type="OrthoDB" id="9816034at2"/>
<feature type="transmembrane region" description="Helical" evidence="14">
    <location>
        <begin position="193"/>
        <end position="216"/>
    </location>
</feature>
<feature type="transmembrane region" description="Helical" evidence="14">
    <location>
        <begin position="45"/>
        <end position="66"/>
    </location>
</feature>
<dbReference type="Gene3D" id="3.30.565.10">
    <property type="entry name" value="Histidine kinase-like ATPase, C-terminal domain"/>
    <property type="match status" value="1"/>
</dbReference>
<dbReference type="Gene3D" id="1.10.3430.10">
    <property type="entry name" value="Ammonium transporter AmtB like domains"/>
    <property type="match status" value="1"/>
</dbReference>
<dbReference type="SUPFAM" id="SSF55874">
    <property type="entry name" value="ATPase domain of HSP90 chaperone/DNA topoisomerase II/histidine kinase"/>
    <property type="match status" value="1"/>
</dbReference>
<dbReference type="GO" id="GO:0008519">
    <property type="term" value="F:ammonium channel activity"/>
    <property type="evidence" value="ECO:0007669"/>
    <property type="project" value="InterPro"/>
</dbReference>
<evidence type="ECO:0000313" key="18">
    <source>
        <dbReference type="Proteomes" id="UP000244441"/>
    </source>
</evidence>
<dbReference type="CDD" id="cd17546">
    <property type="entry name" value="REC_hyHK_CKI1_RcsC-like"/>
    <property type="match status" value="1"/>
</dbReference>
<evidence type="ECO:0000313" key="17">
    <source>
        <dbReference type="EMBL" id="AWB67435.1"/>
    </source>
</evidence>
<dbReference type="SMART" id="SM00387">
    <property type="entry name" value="HATPase_c"/>
    <property type="match status" value="1"/>
</dbReference>
<keyword evidence="12 14" id="KW-0472">Membrane</keyword>
<evidence type="ECO:0000256" key="5">
    <source>
        <dbReference type="ARBA" id="ARBA00022679"/>
    </source>
</evidence>
<dbReference type="SUPFAM" id="SSF111352">
    <property type="entry name" value="Ammonium transporter"/>
    <property type="match status" value="1"/>
</dbReference>
<dbReference type="InterPro" id="IPR011006">
    <property type="entry name" value="CheY-like_superfamily"/>
</dbReference>
<feature type="transmembrane region" description="Helical" evidence="14">
    <location>
        <begin position="6"/>
        <end position="24"/>
    </location>
</feature>
<dbReference type="AlphaFoldDB" id="A0A2S0VT94"/>
<dbReference type="Pfam" id="PF00909">
    <property type="entry name" value="Ammonium_transp"/>
    <property type="match status" value="1"/>
</dbReference>
<evidence type="ECO:0000256" key="9">
    <source>
        <dbReference type="ARBA" id="ARBA00022840"/>
    </source>
</evidence>
<evidence type="ECO:0000256" key="11">
    <source>
        <dbReference type="ARBA" id="ARBA00023012"/>
    </source>
</evidence>
<feature type="domain" description="Histidine kinase" evidence="15">
    <location>
        <begin position="452"/>
        <end position="676"/>
    </location>
</feature>
<dbReference type="InterPro" id="IPR004358">
    <property type="entry name" value="Sig_transdc_His_kin-like_C"/>
</dbReference>
<protein>
    <recommendedName>
        <fullName evidence="3">histidine kinase</fullName>
        <ecNumber evidence="3">2.7.13.3</ecNumber>
    </recommendedName>
</protein>
<evidence type="ECO:0000256" key="3">
    <source>
        <dbReference type="ARBA" id="ARBA00012438"/>
    </source>
</evidence>
<gene>
    <name evidence="17" type="ORF">C2869_13735</name>
</gene>
<dbReference type="PRINTS" id="PR00344">
    <property type="entry name" value="BCTRLSENSOR"/>
</dbReference>
<dbReference type="CDD" id="cd00082">
    <property type="entry name" value="HisKA"/>
    <property type="match status" value="1"/>
</dbReference>
<sequence>MADHIWIFLCALLVLIQQVGFLCLEAGSCRAKNSINVAVKNFADITVVFLIFLLFGWNLAFGDSAYGLLGLPLTINLTSFDDNLGYYLLISFYCCTCLTIISGAVAERVKFNAYLFATAFGACFIFPIVSHWLWHQDGWLNQVGAVDFAGATIVHSVGGWMALAMMLVSGPRHGRFNSDGTINEIPKSNQVQLLLGCFFLWWGWFGFNAGSFGVWHQDTLKVLLLTFVSGAFGGAITLLYLVLSKKMVTVSELVNGVLAGLVVTTATIDQLNLVTTLLLVLLGVLGCQICGWALVRLKIDDVVSAVPVHLVPGIIGTLVVPVVVENANLGSQLLLIGSVGVYVFSFSYLVFWLANRFWFGFRVEQQEEIDGLNISEHGARSDLNDLINNMHYHQSTGDLSKTLTADEYTEVGFIVKQYNKTVHELNHKQVELQETAVAAQQANVAKSQFLANMSHELRTPMNGISGIADVLLHEPGLDDKYRKKVELIDKSAKSLTAIVNDILDLAKIDANKMEIKPSVVVVRDLLNDVLSLFKDRAEQNKTKLELIIDDGLPTLILTDDLRLKQILSNFISNAVKFTESGQVKLHCRVEELNNELEQVSLVFSVSDTGIGIAEQDIAKLFQSFNQGDDSISRRFGGTGLGLAISKKIAELMGGDVWCESTIGQGSCFYFKAEFQVPEERRKSTRDLPSGQLQLSKPLSILLAEDNDINQVVATSILAQMGLDNVDIAENGQQAIDKVQEKQYDCVLMDLQMPLVDGISAAKTISQLNLAEPPIIIAMTANAYNEDKQACFDAGMRGFIAKPVNQKDIASELCRLFC</sequence>
<accession>A0A2S0VT94</accession>
<dbReference type="PANTHER" id="PTHR45339">
    <property type="entry name" value="HYBRID SIGNAL TRANSDUCTION HISTIDINE KINASE J"/>
    <property type="match status" value="1"/>
</dbReference>
<feature type="transmembrane region" description="Helical" evidence="14">
    <location>
        <begin position="86"/>
        <end position="106"/>
    </location>
</feature>
<evidence type="ECO:0000256" key="4">
    <source>
        <dbReference type="ARBA" id="ARBA00022553"/>
    </source>
</evidence>
<dbReference type="CDD" id="cd16922">
    <property type="entry name" value="HATPase_EvgS-ArcB-TorS-like"/>
    <property type="match status" value="1"/>
</dbReference>
<dbReference type="InterPro" id="IPR036097">
    <property type="entry name" value="HisK_dim/P_sf"/>
</dbReference>
<feature type="modified residue" description="4-aspartylphosphate" evidence="13">
    <location>
        <position position="749"/>
    </location>
</feature>
<evidence type="ECO:0000256" key="10">
    <source>
        <dbReference type="ARBA" id="ARBA00022989"/>
    </source>
</evidence>
<feature type="transmembrane region" description="Helical" evidence="14">
    <location>
        <begin position="250"/>
        <end position="268"/>
    </location>
</feature>
<dbReference type="PROSITE" id="PS50109">
    <property type="entry name" value="HIS_KIN"/>
    <property type="match status" value="1"/>
</dbReference>
<proteinExistence type="predicted"/>
<dbReference type="Pfam" id="PF00072">
    <property type="entry name" value="Response_reg"/>
    <property type="match status" value="1"/>
</dbReference>
<evidence type="ECO:0000256" key="1">
    <source>
        <dbReference type="ARBA" id="ARBA00000085"/>
    </source>
</evidence>
<dbReference type="SUPFAM" id="SSF47384">
    <property type="entry name" value="Homodimeric domain of signal transducing histidine kinase"/>
    <property type="match status" value="1"/>
</dbReference>
<comment type="catalytic activity">
    <reaction evidence="1">
        <text>ATP + protein L-histidine = ADP + protein N-phospho-L-histidine.</text>
        <dbReference type="EC" id="2.7.13.3"/>
    </reaction>
</comment>
<feature type="transmembrane region" description="Helical" evidence="14">
    <location>
        <begin position="146"/>
        <end position="168"/>
    </location>
</feature>
<dbReference type="InterPro" id="IPR036890">
    <property type="entry name" value="HATPase_C_sf"/>
</dbReference>